<dbReference type="EMBL" id="SHLY01000001">
    <property type="protein sequence ID" value="TAA48239.1"/>
    <property type="molecule type" value="Genomic_DNA"/>
</dbReference>
<organism evidence="8 9">
    <name type="scientific">Corallincola spongiicola</name>
    <dbReference type="NCBI Taxonomy" id="2520508"/>
    <lineage>
        <taxon>Bacteria</taxon>
        <taxon>Pseudomonadati</taxon>
        <taxon>Pseudomonadota</taxon>
        <taxon>Gammaproteobacteria</taxon>
        <taxon>Alteromonadales</taxon>
        <taxon>Psychromonadaceae</taxon>
        <taxon>Corallincola</taxon>
    </lineage>
</organism>
<gene>
    <name evidence="7 8" type="primary">mltG</name>
    <name evidence="8" type="ORF">EXY25_03120</name>
</gene>
<comment type="caution">
    <text evidence="8">The sequence shown here is derived from an EMBL/GenBank/DDBJ whole genome shotgun (WGS) entry which is preliminary data.</text>
</comment>
<evidence type="ECO:0000256" key="3">
    <source>
        <dbReference type="ARBA" id="ARBA00022989"/>
    </source>
</evidence>
<sequence length="336" mass="38116">MSFWKRFSVFVIGLAMLGIVAVAIVFARVDSYLNQPLFVNEPVIYAVASGSHYRKVLDEWQQQGWIRGAWQSRLVGRVYPELVAIKVGTFQIQPNATLRESLALLSGGAEFQYQLTFVEGERFRDWRLKLLEAPGLKRTLGELSDAQVKEALAIESPSVEGWLYPDTYFYTQGSTDLELLQRAHDAMKAQLEFAWQQRDPDIPLKSAYEVLIMASIIEKETGVDDERPRISSVFENRLRLGMRLQTDPTVIYGLGDSYQGDIKRVHLRQKTAYNTYVIPALPPTPIAMPGVNSLMAAVKPEKSDYLYFVASGGGRHYFSRTLKEHNQAVRKYILGK</sequence>
<dbReference type="RefSeq" id="WP_130565682.1">
    <property type="nucleotide sequence ID" value="NZ_SHLY01000001.1"/>
</dbReference>
<feature type="site" description="Important for catalytic activity" evidence="7">
    <location>
        <position position="220"/>
    </location>
</feature>
<dbReference type="CDD" id="cd08010">
    <property type="entry name" value="MltG_like"/>
    <property type="match status" value="1"/>
</dbReference>
<reference evidence="9" key="1">
    <citation type="submission" date="2019-02" db="EMBL/GenBank/DDBJ databases">
        <title>Draft genome sequence of Muricauda sp. 176CP4-71.</title>
        <authorList>
            <person name="Park J.-S."/>
        </authorList>
    </citation>
    <scope>NUCLEOTIDE SEQUENCE [LARGE SCALE GENOMIC DNA]</scope>
    <source>
        <strain evidence="9">176GS2-150</strain>
    </source>
</reference>
<dbReference type="HAMAP" id="MF_02065">
    <property type="entry name" value="MltG"/>
    <property type="match status" value="1"/>
</dbReference>
<protein>
    <recommendedName>
        <fullName evidence="7">Endolytic murein transglycosylase</fullName>
        <ecNumber evidence="7">4.2.2.29</ecNumber>
    </recommendedName>
    <alternativeName>
        <fullName evidence="7">Peptidoglycan lytic transglycosylase</fullName>
    </alternativeName>
    <alternativeName>
        <fullName evidence="7">Peptidoglycan polymerization terminase</fullName>
    </alternativeName>
</protein>
<proteinExistence type="inferred from homology"/>
<keyword evidence="6 7" id="KW-0961">Cell wall biogenesis/degradation</keyword>
<keyword evidence="1 7" id="KW-1003">Cell membrane</keyword>
<dbReference type="Gene3D" id="3.30.160.60">
    <property type="entry name" value="Classic Zinc Finger"/>
    <property type="match status" value="2"/>
</dbReference>
<dbReference type="Pfam" id="PF02618">
    <property type="entry name" value="YceG"/>
    <property type="match status" value="1"/>
</dbReference>
<evidence type="ECO:0000256" key="2">
    <source>
        <dbReference type="ARBA" id="ARBA00022692"/>
    </source>
</evidence>
<dbReference type="PANTHER" id="PTHR30518">
    <property type="entry name" value="ENDOLYTIC MUREIN TRANSGLYCOSYLASE"/>
    <property type="match status" value="1"/>
</dbReference>
<keyword evidence="5 7" id="KW-0456">Lyase</keyword>
<keyword evidence="4 7" id="KW-0472">Membrane</keyword>
<dbReference type="EC" id="4.2.2.29" evidence="7"/>
<name>A0ABY1WU23_9GAMM</name>
<keyword evidence="9" id="KW-1185">Reference proteome</keyword>
<evidence type="ECO:0000256" key="7">
    <source>
        <dbReference type="HAMAP-Rule" id="MF_02065"/>
    </source>
</evidence>
<keyword evidence="3 7" id="KW-1133">Transmembrane helix</keyword>
<evidence type="ECO:0000256" key="5">
    <source>
        <dbReference type="ARBA" id="ARBA00023239"/>
    </source>
</evidence>
<dbReference type="Proteomes" id="UP000292544">
    <property type="component" value="Unassembled WGS sequence"/>
</dbReference>
<dbReference type="InterPro" id="IPR003770">
    <property type="entry name" value="MLTG-like"/>
</dbReference>
<evidence type="ECO:0000256" key="4">
    <source>
        <dbReference type="ARBA" id="ARBA00023136"/>
    </source>
</evidence>
<dbReference type="NCBIfam" id="TIGR00247">
    <property type="entry name" value="endolytic transglycosylase MltG"/>
    <property type="match status" value="1"/>
</dbReference>
<comment type="catalytic activity">
    <reaction evidence="7">
        <text>a peptidoglycan chain = a peptidoglycan chain with N-acetyl-1,6-anhydromuramyl-[peptide] at the reducing end + a peptidoglycan chain with N-acetylglucosamine at the non-reducing end.</text>
        <dbReference type="EC" id="4.2.2.29"/>
    </reaction>
</comment>
<comment type="similarity">
    <text evidence="7">Belongs to the transglycosylase MltG family.</text>
</comment>
<keyword evidence="7" id="KW-0997">Cell inner membrane</keyword>
<evidence type="ECO:0000256" key="6">
    <source>
        <dbReference type="ARBA" id="ARBA00023316"/>
    </source>
</evidence>
<comment type="subcellular location">
    <subcellularLocation>
        <location evidence="7">Cell inner membrane</location>
        <topology evidence="7">Single-pass membrane protein</topology>
    </subcellularLocation>
</comment>
<evidence type="ECO:0000313" key="8">
    <source>
        <dbReference type="EMBL" id="TAA48239.1"/>
    </source>
</evidence>
<accession>A0ABY1WU23</accession>
<keyword evidence="2 7" id="KW-0812">Transmembrane</keyword>
<comment type="function">
    <text evidence="7">Functions as a peptidoglycan terminase that cleaves nascent peptidoglycan strands endolytically to terminate their elongation.</text>
</comment>
<feature type="transmembrane region" description="Helical" evidence="7">
    <location>
        <begin position="7"/>
        <end position="27"/>
    </location>
</feature>
<evidence type="ECO:0000256" key="1">
    <source>
        <dbReference type="ARBA" id="ARBA00022475"/>
    </source>
</evidence>
<evidence type="ECO:0000313" key="9">
    <source>
        <dbReference type="Proteomes" id="UP000292544"/>
    </source>
</evidence>
<dbReference type="PANTHER" id="PTHR30518:SF2">
    <property type="entry name" value="ENDOLYTIC MUREIN TRANSGLYCOSYLASE"/>
    <property type="match status" value="1"/>
</dbReference>